<evidence type="ECO:0000256" key="2">
    <source>
        <dbReference type="ARBA" id="ARBA00023315"/>
    </source>
</evidence>
<dbReference type="Gene3D" id="3.40.630.30">
    <property type="match status" value="1"/>
</dbReference>
<dbReference type="PANTHER" id="PTHR23091:SF4">
    <property type="entry name" value="N-TERMINAL AMINO-ACID N(ALPHA)-ACETYLTRANSFERASE NATA"/>
    <property type="match status" value="1"/>
</dbReference>
<dbReference type="FunFam" id="3.40.630.30:FF:000037">
    <property type="entry name" value="N-alpha-acetyltransferase daf-31-like"/>
    <property type="match status" value="1"/>
</dbReference>
<sequence length="187" mass="21084">MVSTPAKLQEPPPIRLRLYLLLLLSCLSPLAALTASMNLRRATIDDLMGMQNCNIHNLPENYTMKYYLYHGLTWPQVSFVAEDHKGRIVGYILAKMDEDATEDPHGHVTSISVLRGYRRLGLANKLMQLSQQAMKTTYGASMVSLHVRKTNRAALALYKDTLGFEVVKVETAYYADGEDAYSMRLLL</sequence>
<feature type="domain" description="N-acetyltransferase" evidence="5">
    <location>
        <begin position="37"/>
        <end position="187"/>
    </location>
</feature>
<evidence type="ECO:0000259" key="5">
    <source>
        <dbReference type="PROSITE" id="PS51186"/>
    </source>
</evidence>
<protein>
    <recommendedName>
        <fullName evidence="5">N-acetyltransferase domain-containing protein</fullName>
    </recommendedName>
</protein>
<organism evidence="6 7">
    <name type="scientific">Rhodotorula paludigena</name>
    <dbReference type="NCBI Taxonomy" id="86838"/>
    <lineage>
        <taxon>Eukaryota</taxon>
        <taxon>Fungi</taxon>
        <taxon>Dikarya</taxon>
        <taxon>Basidiomycota</taxon>
        <taxon>Pucciniomycotina</taxon>
        <taxon>Microbotryomycetes</taxon>
        <taxon>Sporidiobolales</taxon>
        <taxon>Sporidiobolaceae</taxon>
        <taxon>Rhodotorula</taxon>
    </lineage>
</organism>
<dbReference type="InterPro" id="IPR000182">
    <property type="entry name" value="GNAT_dom"/>
</dbReference>
<dbReference type="InterPro" id="IPR045047">
    <property type="entry name" value="Ard1-like"/>
</dbReference>
<gene>
    <name evidence="6" type="ORF">Rhopal_000747-T1</name>
</gene>
<dbReference type="EMBL" id="BQKY01000002">
    <property type="protein sequence ID" value="GJN87792.1"/>
    <property type="molecule type" value="Genomic_DNA"/>
</dbReference>
<dbReference type="AlphaFoldDB" id="A0AAV5GEM1"/>
<dbReference type="SUPFAM" id="SSF55729">
    <property type="entry name" value="Acyl-CoA N-acyltransferases (Nat)"/>
    <property type="match status" value="1"/>
</dbReference>
<proteinExistence type="inferred from homology"/>
<keyword evidence="1" id="KW-0808">Transferase</keyword>
<dbReference type="GO" id="GO:1990189">
    <property type="term" value="F:protein N-terminal-serine acetyltransferase activity"/>
    <property type="evidence" value="ECO:0007669"/>
    <property type="project" value="TreeGrafter"/>
</dbReference>
<dbReference type="PANTHER" id="PTHR23091">
    <property type="entry name" value="N-TERMINAL ACETYLTRANSFERASE"/>
    <property type="match status" value="1"/>
</dbReference>
<keyword evidence="2" id="KW-0012">Acyltransferase</keyword>
<keyword evidence="4" id="KW-0812">Transmembrane</keyword>
<comment type="similarity">
    <text evidence="3">Belongs to the acetyltransferase family. ARD1 subfamily.</text>
</comment>
<feature type="transmembrane region" description="Helical" evidence="4">
    <location>
        <begin position="18"/>
        <end position="39"/>
    </location>
</feature>
<dbReference type="Proteomes" id="UP001342314">
    <property type="component" value="Unassembled WGS sequence"/>
</dbReference>
<evidence type="ECO:0000256" key="1">
    <source>
        <dbReference type="ARBA" id="ARBA00022679"/>
    </source>
</evidence>
<dbReference type="CDD" id="cd04301">
    <property type="entry name" value="NAT_SF"/>
    <property type="match status" value="1"/>
</dbReference>
<evidence type="ECO:0000313" key="6">
    <source>
        <dbReference type="EMBL" id="GJN87792.1"/>
    </source>
</evidence>
<keyword evidence="7" id="KW-1185">Reference proteome</keyword>
<evidence type="ECO:0000313" key="7">
    <source>
        <dbReference type="Proteomes" id="UP001342314"/>
    </source>
</evidence>
<comment type="caution">
    <text evidence="6">The sequence shown here is derived from an EMBL/GenBank/DDBJ whole genome shotgun (WGS) entry which is preliminary data.</text>
</comment>
<keyword evidence="4" id="KW-1133">Transmembrane helix</keyword>
<evidence type="ECO:0000256" key="3">
    <source>
        <dbReference type="ARBA" id="ARBA00025786"/>
    </source>
</evidence>
<dbReference type="PROSITE" id="PS51186">
    <property type="entry name" value="GNAT"/>
    <property type="match status" value="1"/>
</dbReference>
<dbReference type="GO" id="GO:1990190">
    <property type="term" value="F:protein-N-terminal-glutamate acetyltransferase activity"/>
    <property type="evidence" value="ECO:0007669"/>
    <property type="project" value="TreeGrafter"/>
</dbReference>
<dbReference type="InterPro" id="IPR016181">
    <property type="entry name" value="Acyl_CoA_acyltransferase"/>
</dbReference>
<keyword evidence="4" id="KW-0472">Membrane</keyword>
<evidence type="ECO:0000256" key="4">
    <source>
        <dbReference type="SAM" id="Phobius"/>
    </source>
</evidence>
<dbReference type="GO" id="GO:0031415">
    <property type="term" value="C:NatA complex"/>
    <property type="evidence" value="ECO:0007669"/>
    <property type="project" value="InterPro"/>
</dbReference>
<reference evidence="6 7" key="1">
    <citation type="submission" date="2021-12" db="EMBL/GenBank/DDBJ databases">
        <title>High titer production of polyol ester of fatty acids by Rhodotorula paludigena BS15 towards product separation-free biomass refinery.</title>
        <authorList>
            <person name="Mano J."/>
            <person name="Ono H."/>
            <person name="Tanaka T."/>
            <person name="Naito K."/>
            <person name="Sushida H."/>
            <person name="Ike M."/>
            <person name="Tokuyasu K."/>
            <person name="Kitaoka M."/>
        </authorList>
    </citation>
    <scope>NUCLEOTIDE SEQUENCE [LARGE SCALE GENOMIC DNA]</scope>
    <source>
        <strain evidence="6 7">BS15</strain>
    </source>
</reference>
<accession>A0AAV5GEM1</accession>
<dbReference type="Pfam" id="PF00583">
    <property type="entry name" value="Acetyltransf_1"/>
    <property type="match status" value="1"/>
</dbReference>
<name>A0AAV5GEM1_9BASI</name>